<organism evidence="2">
    <name type="scientific">Anguilla anguilla</name>
    <name type="common">European freshwater eel</name>
    <name type="synonym">Muraena anguilla</name>
    <dbReference type="NCBI Taxonomy" id="7936"/>
    <lineage>
        <taxon>Eukaryota</taxon>
        <taxon>Metazoa</taxon>
        <taxon>Chordata</taxon>
        <taxon>Craniata</taxon>
        <taxon>Vertebrata</taxon>
        <taxon>Euteleostomi</taxon>
        <taxon>Actinopterygii</taxon>
        <taxon>Neopterygii</taxon>
        <taxon>Teleostei</taxon>
        <taxon>Anguilliformes</taxon>
        <taxon>Anguillidae</taxon>
        <taxon>Anguilla</taxon>
    </lineage>
</organism>
<proteinExistence type="predicted"/>
<evidence type="ECO:0000256" key="1">
    <source>
        <dbReference type="SAM" id="MobiDB-lite"/>
    </source>
</evidence>
<evidence type="ECO:0000313" key="2">
    <source>
        <dbReference type="EMBL" id="JAH27078.1"/>
    </source>
</evidence>
<reference evidence="2" key="2">
    <citation type="journal article" date="2015" name="Fish Shellfish Immunol.">
        <title>Early steps in the European eel (Anguilla anguilla)-Vibrio vulnificus interaction in the gills: Role of the RtxA13 toxin.</title>
        <authorList>
            <person name="Callol A."/>
            <person name="Pajuelo D."/>
            <person name="Ebbesson L."/>
            <person name="Teles M."/>
            <person name="MacKenzie S."/>
            <person name="Amaro C."/>
        </authorList>
    </citation>
    <scope>NUCLEOTIDE SEQUENCE</scope>
</reference>
<accession>A0A0E9RFF7</accession>
<protein>
    <submittedName>
        <fullName evidence="2">Uncharacterized protein</fullName>
    </submittedName>
</protein>
<sequence>MGGGRLKFTTRRHTNGPCSDMPTPPHNPATLPDLV</sequence>
<name>A0A0E9RFF7_ANGAN</name>
<feature type="region of interest" description="Disordered" evidence="1">
    <location>
        <begin position="1"/>
        <end position="35"/>
    </location>
</feature>
<dbReference type="EMBL" id="GBXM01081499">
    <property type="protein sequence ID" value="JAH27078.1"/>
    <property type="molecule type" value="Transcribed_RNA"/>
</dbReference>
<reference evidence="2" key="1">
    <citation type="submission" date="2014-11" db="EMBL/GenBank/DDBJ databases">
        <authorList>
            <person name="Amaro Gonzalez C."/>
        </authorList>
    </citation>
    <scope>NUCLEOTIDE SEQUENCE</scope>
</reference>
<dbReference type="AlphaFoldDB" id="A0A0E9RFF7"/>